<keyword evidence="3" id="KW-0436">Ligase</keyword>
<dbReference type="Pfam" id="PF13193">
    <property type="entry name" value="AMP-binding_C"/>
    <property type="match status" value="1"/>
</dbReference>
<evidence type="ECO:0000256" key="3">
    <source>
        <dbReference type="ARBA" id="ARBA00022598"/>
    </source>
</evidence>
<evidence type="ECO:0000259" key="5">
    <source>
        <dbReference type="Pfam" id="PF00501"/>
    </source>
</evidence>
<dbReference type="OrthoDB" id="10253869at2759"/>
<evidence type="ECO:0000313" key="9">
    <source>
        <dbReference type="Proteomes" id="UP000095284"/>
    </source>
</evidence>
<dbReference type="Pfam" id="PF00501">
    <property type="entry name" value="AMP-binding"/>
    <property type="match status" value="1"/>
</dbReference>
<dbReference type="Proteomes" id="UP000582659">
    <property type="component" value="Unassembled WGS sequence"/>
</dbReference>
<dbReference type="PANTHER" id="PTHR24096">
    <property type="entry name" value="LONG-CHAIN-FATTY-ACID--COA LIGASE"/>
    <property type="match status" value="1"/>
</dbReference>
<dbReference type="GO" id="GO:0016405">
    <property type="term" value="F:CoA-ligase activity"/>
    <property type="evidence" value="ECO:0007669"/>
    <property type="project" value="TreeGrafter"/>
</dbReference>
<dbReference type="EMBL" id="CAJFCV020000002">
    <property type="protein sequence ID" value="CAG9095228.1"/>
    <property type="molecule type" value="Genomic_DNA"/>
</dbReference>
<dbReference type="EMBL" id="CAJFDI010000002">
    <property type="protein sequence ID" value="CAD5214599.1"/>
    <property type="molecule type" value="Genomic_DNA"/>
</dbReference>
<evidence type="ECO:0000259" key="6">
    <source>
        <dbReference type="Pfam" id="PF13193"/>
    </source>
</evidence>
<evidence type="ECO:0000313" key="8">
    <source>
        <dbReference type="EMBL" id="CAG9095228.1"/>
    </source>
</evidence>
<reference evidence="8" key="2">
    <citation type="submission" date="2020-08" db="EMBL/GenBank/DDBJ databases">
        <authorList>
            <person name="Kikuchi T."/>
        </authorList>
    </citation>
    <scope>NUCLEOTIDE SEQUENCE</scope>
    <source>
        <strain evidence="7">Ka4C1</strain>
    </source>
</reference>
<evidence type="ECO:0000313" key="7">
    <source>
        <dbReference type="EMBL" id="CAD5214599.1"/>
    </source>
</evidence>
<dbReference type="WBParaSite" id="BXY_0498800.1">
    <property type="protein sequence ID" value="BXY_0498800.1"/>
    <property type="gene ID" value="BXY_0498800"/>
</dbReference>
<reference evidence="11" key="1">
    <citation type="submission" date="2016-11" db="UniProtKB">
        <authorList>
            <consortium name="WormBaseParasite"/>
        </authorList>
    </citation>
    <scope>IDENTIFICATION</scope>
</reference>
<organism evidence="9 11">
    <name type="scientific">Bursaphelenchus xylophilus</name>
    <name type="common">Pinewood nematode worm</name>
    <name type="synonym">Aphelenchoides xylophilus</name>
    <dbReference type="NCBI Taxonomy" id="6326"/>
    <lineage>
        <taxon>Eukaryota</taxon>
        <taxon>Metazoa</taxon>
        <taxon>Ecdysozoa</taxon>
        <taxon>Nematoda</taxon>
        <taxon>Chromadorea</taxon>
        <taxon>Rhabditida</taxon>
        <taxon>Tylenchina</taxon>
        <taxon>Tylenchomorpha</taxon>
        <taxon>Aphelenchoidea</taxon>
        <taxon>Aphelenchoididae</taxon>
        <taxon>Bursaphelenchus</taxon>
    </lineage>
</organism>
<proteinExistence type="inferred from homology"/>
<dbReference type="InterPro" id="IPR045851">
    <property type="entry name" value="AMP-bd_C_sf"/>
</dbReference>
<dbReference type="InterPro" id="IPR025110">
    <property type="entry name" value="AMP-bd_C"/>
</dbReference>
<dbReference type="SMR" id="A0A1I7RW75"/>
<evidence type="ECO:0000313" key="10">
    <source>
        <dbReference type="Proteomes" id="UP000659654"/>
    </source>
</evidence>
<dbReference type="Proteomes" id="UP000095284">
    <property type="component" value="Unplaced"/>
</dbReference>
<dbReference type="Gene3D" id="3.40.50.12780">
    <property type="entry name" value="N-terminal domain of ligase-like"/>
    <property type="match status" value="1"/>
</dbReference>
<protein>
    <submittedName>
        <fullName evidence="7">(pine wood nematode) hypothetical protein</fullName>
    </submittedName>
</protein>
<accession>A0A1I7RW75</accession>
<gene>
    <name evidence="7" type="ORF">BXYJ_LOCUS3610</name>
</gene>
<dbReference type="PANTHER" id="PTHR24096:SF149">
    <property type="entry name" value="AMP-BINDING DOMAIN-CONTAINING PROTEIN-RELATED"/>
    <property type="match status" value="1"/>
</dbReference>
<evidence type="ECO:0000256" key="2">
    <source>
        <dbReference type="ARBA" id="ARBA00006432"/>
    </source>
</evidence>
<dbReference type="GO" id="GO:0005777">
    <property type="term" value="C:peroxisome"/>
    <property type="evidence" value="ECO:0007669"/>
    <property type="project" value="UniProtKB-SubCell"/>
</dbReference>
<dbReference type="AlphaFoldDB" id="A0A1I7RW75"/>
<evidence type="ECO:0000313" key="11">
    <source>
        <dbReference type="WBParaSite" id="BXY_0498800.1"/>
    </source>
</evidence>
<dbReference type="InterPro" id="IPR000873">
    <property type="entry name" value="AMP-dep_synth/lig_dom"/>
</dbReference>
<evidence type="ECO:0000256" key="4">
    <source>
        <dbReference type="ARBA" id="ARBA00023140"/>
    </source>
</evidence>
<feature type="domain" description="AMP-binding enzyme C-terminal" evidence="6">
    <location>
        <begin position="445"/>
        <end position="518"/>
    </location>
</feature>
<keyword evidence="4" id="KW-0576">Peroxisome</keyword>
<dbReference type="InterPro" id="IPR042099">
    <property type="entry name" value="ANL_N_sf"/>
</dbReference>
<comment type="subcellular location">
    <subcellularLocation>
        <location evidence="1">Peroxisome</location>
    </subcellularLocation>
</comment>
<comment type="similarity">
    <text evidence="2">Belongs to the ATP-dependent AMP-binding enzyme family.</text>
</comment>
<sequence length="533" mass="59506">MTRRPEITPIGQVVLKKIEQLLETNSDHVAVIYEDVPDHPAVPYDHINQCTLSLLHFLKREGFLVERGVIGICLGNTHHFVISFTAVTASRTIAALFGPDSPPMDLLNQLNDSRAETLITTAEIYLQLLEQSRHWAHLKNVVLVNRFGKPLDVKGFNVYTWTQVIAHKPKFHFHQHSTGPNDPALLIYPEKPRRNHNAILLSHSALLTKAKTMASIISKRLSSTQSQFEIITAPSHVMEGVVHILNAVLAQRTLVACEDKADIICDTLTKYQPNYLTVTINTALEMVKFPLPPLTDVRSVQVLGIISHCIGRDVAEELVRKFNNVKHFVQTLRIPELLNYSCLSAGIKDVGNCGTVLDDVECKIIDTETGKSVLAHEVGELWVKSPTLMCGYWGDPQAKANVITHDGWYLTGKLAKFDEHGNLHYVAESNEVIFVQSSPVYPPLLEEKILEHPKVADCAVVGVSHKKYGKVPRAFIVKLSMDLTEGEIHEHVKHCCLAEEELLGGLYFVSKIPRNASGGVDKQLLVKLFVLRK</sequence>
<dbReference type="Proteomes" id="UP000659654">
    <property type="component" value="Unassembled WGS sequence"/>
</dbReference>
<feature type="domain" description="AMP-dependent synthetase/ligase" evidence="5">
    <location>
        <begin position="23"/>
        <end position="393"/>
    </location>
</feature>
<keyword evidence="10" id="KW-1185">Reference proteome</keyword>
<evidence type="ECO:0000256" key="1">
    <source>
        <dbReference type="ARBA" id="ARBA00004275"/>
    </source>
</evidence>
<dbReference type="eggNOG" id="KOG1176">
    <property type="taxonomic scope" value="Eukaryota"/>
</dbReference>
<dbReference type="Gene3D" id="3.30.300.30">
    <property type="match status" value="1"/>
</dbReference>
<dbReference type="SUPFAM" id="SSF56801">
    <property type="entry name" value="Acetyl-CoA synthetase-like"/>
    <property type="match status" value="1"/>
</dbReference>
<name>A0A1I7RW75_BURXY</name>